<protein>
    <submittedName>
        <fullName evidence="2">Uncharacterized protein</fullName>
    </submittedName>
</protein>
<keyword evidence="1" id="KW-1133">Transmembrane helix</keyword>
<gene>
    <name evidence="2" type="ORF">V5O48_016754</name>
</gene>
<feature type="transmembrane region" description="Helical" evidence="1">
    <location>
        <begin position="26"/>
        <end position="46"/>
    </location>
</feature>
<evidence type="ECO:0000313" key="3">
    <source>
        <dbReference type="Proteomes" id="UP001465976"/>
    </source>
</evidence>
<keyword evidence="1" id="KW-0812">Transmembrane</keyword>
<proteinExistence type="predicted"/>
<dbReference type="Proteomes" id="UP001465976">
    <property type="component" value="Unassembled WGS sequence"/>
</dbReference>
<keyword evidence="3" id="KW-1185">Reference proteome</keyword>
<comment type="caution">
    <text evidence="2">The sequence shown here is derived from an EMBL/GenBank/DDBJ whole genome shotgun (WGS) entry which is preliminary data.</text>
</comment>
<sequence>MASSLFQNSLAAENSTAPLQLPSNHIMGLTMGAMLIGVLIATMLYGGQDQTLSISSTLHGSSHLSCTSINRPNVYLLLHQVPGDPS</sequence>
<evidence type="ECO:0000256" key="1">
    <source>
        <dbReference type="SAM" id="Phobius"/>
    </source>
</evidence>
<feature type="non-terminal residue" evidence="2">
    <location>
        <position position="86"/>
    </location>
</feature>
<accession>A0ABR3ER44</accession>
<organism evidence="2 3">
    <name type="scientific">Marasmius crinis-equi</name>
    <dbReference type="NCBI Taxonomy" id="585013"/>
    <lineage>
        <taxon>Eukaryota</taxon>
        <taxon>Fungi</taxon>
        <taxon>Dikarya</taxon>
        <taxon>Basidiomycota</taxon>
        <taxon>Agaricomycotina</taxon>
        <taxon>Agaricomycetes</taxon>
        <taxon>Agaricomycetidae</taxon>
        <taxon>Agaricales</taxon>
        <taxon>Marasmiineae</taxon>
        <taxon>Marasmiaceae</taxon>
        <taxon>Marasmius</taxon>
    </lineage>
</organism>
<evidence type="ECO:0000313" key="2">
    <source>
        <dbReference type="EMBL" id="KAL0565268.1"/>
    </source>
</evidence>
<name>A0ABR3ER44_9AGAR</name>
<dbReference type="EMBL" id="JBAHYK010002343">
    <property type="protein sequence ID" value="KAL0565268.1"/>
    <property type="molecule type" value="Genomic_DNA"/>
</dbReference>
<reference evidence="2 3" key="1">
    <citation type="submission" date="2024-02" db="EMBL/GenBank/DDBJ databases">
        <title>A draft genome for the cacao thread blight pathogen Marasmius crinis-equi.</title>
        <authorList>
            <person name="Cohen S.P."/>
            <person name="Baruah I.K."/>
            <person name="Amoako-Attah I."/>
            <person name="Bukari Y."/>
            <person name="Meinhardt L.W."/>
            <person name="Bailey B.A."/>
        </authorList>
    </citation>
    <scope>NUCLEOTIDE SEQUENCE [LARGE SCALE GENOMIC DNA]</scope>
    <source>
        <strain evidence="2 3">GH-76</strain>
    </source>
</reference>
<keyword evidence="1" id="KW-0472">Membrane</keyword>